<proteinExistence type="inferred from homology"/>
<dbReference type="InterPro" id="IPR005496">
    <property type="entry name" value="Integral_membrane_TerC"/>
</dbReference>
<dbReference type="AlphaFoldDB" id="A0A410DZM3"/>
<name>A0A410DZM3_9CLOT</name>
<dbReference type="PANTHER" id="PTHR30238">
    <property type="entry name" value="MEMBRANE BOUND PREDICTED REDOX MODULATOR"/>
    <property type="match status" value="1"/>
</dbReference>
<evidence type="ECO:0000313" key="7">
    <source>
        <dbReference type="EMBL" id="QAA34521.1"/>
    </source>
</evidence>
<feature type="transmembrane region" description="Helical" evidence="6">
    <location>
        <begin position="7"/>
        <end position="28"/>
    </location>
</feature>
<dbReference type="OrthoDB" id="9783692at2"/>
<dbReference type="GO" id="GO:0016020">
    <property type="term" value="C:membrane"/>
    <property type="evidence" value="ECO:0007669"/>
    <property type="project" value="UniProtKB-SubCell"/>
</dbReference>
<keyword evidence="5 6" id="KW-0472">Membrane</keyword>
<keyword evidence="8" id="KW-1185">Reference proteome</keyword>
<dbReference type="NCBIfam" id="TIGR03718">
    <property type="entry name" value="R_switched_Alx"/>
    <property type="match status" value="1"/>
</dbReference>
<dbReference type="EMBL" id="CP025746">
    <property type="protein sequence ID" value="QAA34521.1"/>
    <property type="molecule type" value="Genomic_DNA"/>
</dbReference>
<feature type="transmembrane region" description="Helical" evidence="6">
    <location>
        <begin position="162"/>
        <end position="186"/>
    </location>
</feature>
<feature type="transmembrane region" description="Helical" evidence="6">
    <location>
        <begin position="221"/>
        <end position="239"/>
    </location>
</feature>
<evidence type="ECO:0000256" key="4">
    <source>
        <dbReference type="ARBA" id="ARBA00022989"/>
    </source>
</evidence>
<comment type="similarity">
    <text evidence="2">Belongs to the TerC family.</text>
</comment>
<evidence type="ECO:0000313" key="8">
    <source>
        <dbReference type="Proteomes" id="UP000286268"/>
    </source>
</evidence>
<reference evidence="7 8" key="1">
    <citation type="submission" date="2018-01" db="EMBL/GenBank/DDBJ databases">
        <title>Genome Sequencing and Assembly of Anaerobacter polyendosporus strain CT4.</title>
        <authorList>
            <person name="Tachaapaikoon C."/>
            <person name="Sutheeworapong S."/>
            <person name="Jenjaroenpun P."/>
            <person name="Wongsurawat T."/>
            <person name="Nookeaw I."/>
            <person name="Cheawchanlertfa P."/>
            <person name="Kosugi A."/>
            <person name="Cheevadhanarak S."/>
            <person name="Ratanakhanokchai K."/>
        </authorList>
    </citation>
    <scope>NUCLEOTIDE SEQUENCE [LARGE SCALE GENOMIC DNA]</scope>
    <source>
        <strain evidence="7 8">CT4</strain>
    </source>
</reference>
<organism evidence="7 8">
    <name type="scientific">Clostridium manihotivorum</name>
    <dbReference type="NCBI Taxonomy" id="2320868"/>
    <lineage>
        <taxon>Bacteria</taxon>
        <taxon>Bacillati</taxon>
        <taxon>Bacillota</taxon>
        <taxon>Clostridia</taxon>
        <taxon>Eubacteriales</taxon>
        <taxon>Clostridiaceae</taxon>
        <taxon>Clostridium</taxon>
    </lineage>
</organism>
<dbReference type="Proteomes" id="UP000286268">
    <property type="component" value="Chromosome"/>
</dbReference>
<dbReference type="PANTHER" id="PTHR30238:SF0">
    <property type="entry name" value="THYLAKOID MEMBRANE PROTEIN TERC, CHLOROPLASTIC"/>
    <property type="match status" value="1"/>
</dbReference>
<sequence>MSTKKALRNFLLITIIALIFNGFIWMNLGSAKALEFLGGYVIELSLSVDNLFLFLLVFSSFGIKREYQKRVLNYGIIGAIILRLIFILLGVAVVSKFQWILYVFGLLLIISGYKIVANKEKEESVEDSRLIKLLKKFIPVTEELHGEKFFVKIGKVMHATPLFAILFLIEGSDILFAIDSIPAIFAITTDPFIVYTSNILAILGLRNLYFLLEKLQSTFEYVKYGVGFVLLFTGLKLALSFKIHISILTSILIIVGILGLSVLFSMFMNKKKASKNIEA</sequence>
<keyword evidence="4 6" id="KW-1133">Transmembrane helix</keyword>
<keyword evidence="3 6" id="KW-0812">Transmembrane</keyword>
<feature type="transmembrane region" description="Helical" evidence="6">
    <location>
        <begin position="99"/>
        <end position="116"/>
    </location>
</feature>
<dbReference type="InterPro" id="IPR022369">
    <property type="entry name" value="Integral_membrane_TerC_rswitch"/>
</dbReference>
<gene>
    <name evidence="7" type="ORF">C1I91_24380</name>
</gene>
<feature type="transmembrane region" description="Helical" evidence="6">
    <location>
        <begin position="71"/>
        <end position="93"/>
    </location>
</feature>
<comment type="subcellular location">
    <subcellularLocation>
        <location evidence="1">Membrane</location>
        <topology evidence="1">Multi-pass membrane protein</topology>
    </subcellularLocation>
</comment>
<protein>
    <submittedName>
        <fullName evidence="7">Tellurium resistance protein TerC</fullName>
    </submittedName>
</protein>
<evidence type="ECO:0000256" key="3">
    <source>
        <dbReference type="ARBA" id="ARBA00022692"/>
    </source>
</evidence>
<dbReference type="Pfam" id="PF03741">
    <property type="entry name" value="TerC"/>
    <property type="match status" value="1"/>
</dbReference>
<feature type="transmembrane region" description="Helical" evidence="6">
    <location>
        <begin position="245"/>
        <end position="267"/>
    </location>
</feature>
<feature type="transmembrane region" description="Helical" evidence="6">
    <location>
        <begin position="40"/>
        <end position="59"/>
    </location>
</feature>
<dbReference type="KEGG" id="cmah:C1I91_24380"/>
<feature type="transmembrane region" description="Helical" evidence="6">
    <location>
        <begin position="192"/>
        <end position="209"/>
    </location>
</feature>
<dbReference type="RefSeq" id="WP_128215234.1">
    <property type="nucleotide sequence ID" value="NZ_CP025746.1"/>
</dbReference>
<accession>A0A410DZM3</accession>
<evidence type="ECO:0000256" key="5">
    <source>
        <dbReference type="ARBA" id="ARBA00023136"/>
    </source>
</evidence>
<evidence type="ECO:0000256" key="2">
    <source>
        <dbReference type="ARBA" id="ARBA00007511"/>
    </source>
</evidence>
<evidence type="ECO:0000256" key="1">
    <source>
        <dbReference type="ARBA" id="ARBA00004141"/>
    </source>
</evidence>
<evidence type="ECO:0000256" key="6">
    <source>
        <dbReference type="SAM" id="Phobius"/>
    </source>
</evidence>